<dbReference type="InterPro" id="IPR045584">
    <property type="entry name" value="Pilin-like"/>
</dbReference>
<dbReference type="SUPFAM" id="SSF54523">
    <property type="entry name" value="Pili subunits"/>
    <property type="match status" value="1"/>
</dbReference>
<dbReference type="EMBL" id="FAVC01000002">
    <property type="protein sequence ID" value="CUU81938.1"/>
    <property type="molecule type" value="Genomic_DNA"/>
</dbReference>
<sequence>MKKAFTIIELLFVIVILGVLASLAVPKLLATKTDAEVTKIVVDMKNTFDKIAKFYITNGNLSAQLKAAPSDSTDNYYNIIMLIGDDPTLKEFEAIKRAYQNHPWASECFITTYQNESLKIEKMWQQSSDKWRQICYALYTHQTVKEWMKNGVKLGGNQIFKE</sequence>
<dbReference type="Pfam" id="PF07963">
    <property type="entry name" value="N_methyl"/>
    <property type="match status" value="1"/>
</dbReference>
<accession>A0A9W5ARM3</accession>
<dbReference type="Proteomes" id="UP000052245">
    <property type="component" value="Unassembled WGS sequence"/>
</dbReference>
<dbReference type="NCBIfam" id="TIGR02532">
    <property type="entry name" value="IV_pilin_GFxxxE"/>
    <property type="match status" value="1"/>
</dbReference>
<gene>
    <name evidence="1" type="primary">pulG_3</name>
    <name evidence="1" type="ORF">ERS739223_00925</name>
</gene>
<proteinExistence type="predicted"/>
<dbReference type="InterPro" id="IPR012902">
    <property type="entry name" value="N_methyl_site"/>
</dbReference>
<dbReference type="AlphaFoldDB" id="A0A9W5ARM3"/>
<dbReference type="Gene3D" id="3.30.700.10">
    <property type="entry name" value="Glycoprotein, Type 4 Pilin"/>
    <property type="match status" value="1"/>
</dbReference>
<protein>
    <submittedName>
        <fullName evidence="1">Transformation system protein</fullName>
    </submittedName>
</protein>
<comment type="caution">
    <text evidence="1">The sequence shown here is derived from an EMBL/GenBank/DDBJ whole genome shotgun (WGS) entry which is preliminary data.</text>
</comment>
<evidence type="ECO:0000313" key="1">
    <source>
        <dbReference type="EMBL" id="CUU81938.1"/>
    </source>
</evidence>
<organism evidence="1 2">
    <name type="scientific">Campylobacter hyointestinalis subsp. hyointestinalis</name>
    <dbReference type="NCBI Taxonomy" id="91352"/>
    <lineage>
        <taxon>Bacteria</taxon>
        <taxon>Pseudomonadati</taxon>
        <taxon>Campylobacterota</taxon>
        <taxon>Epsilonproteobacteria</taxon>
        <taxon>Campylobacterales</taxon>
        <taxon>Campylobacteraceae</taxon>
        <taxon>Campylobacter</taxon>
    </lineage>
</organism>
<dbReference type="RefSeq" id="WP_059442738.1">
    <property type="nucleotide sequence ID" value="NZ_FAUZ01000001.1"/>
</dbReference>
<name>A0A9W5ARM3_CAMHY</name>
<reference evidence="1 2" key="1">
    <citation type="submission" date="2015-11" db="EMBL/GenBank/DDBJ databases">
        <authorList>
            <consortium name="Pathogen Informatics"/>
        </authorList>
    </citation>
    <scope>NUCLEOTIDE SEQUENCE [LARGE SCALE GENOMIC DNA]</scope>
    <source>
        <strain evidence="1 2">007A-0283</strain>
    </source>
</reference>
<evidence type="ECO:0000313" key="2">
    <source>
        <dbReference type="Proteomes" id="UP000052245"/>
    </source>
</evidence>